<sequence length="56" mass="6165">MPCQTGLEVLSGTVAKDFPGRSAGFEQSLVTRPFKRAALEHRCIPTPGKYARAFNR</sequence>
<dbReference type="EMBL" id="CAGS01000419">
    <property type="protein sequence ID" value="CCF85276.1"/>
    <property type="molecule type" value="Genomic_DNA"/>
</dbReference>
<comment type="caution">
    <text evidence="1">The sequence shown here is derived from an EMBL/GenBank/DDBJ whole genome shotgun (WGS) entry which is preliminary data.</text>
</comment>
<gene>
    <name evidence="1" type="ORF">NITHO_4760001</name>
</gene>
<reference evidence="1 2" key="1">
    <citation type="journal article" date="2012" name="ISME J.">
        <title>Nitrification expanded: discovery, physiology and genomics of a nitrite-oxidizing bacterium from the phylum Chloroflexi.</title>
        <authorList>
            <person name="Sorokin D.Y."/>
            <person name="Lucker S."/>
            <person name="Vejmelkova D."/>
            <person name="Kostrikina N.A."/>
            <person name="Kleerebezem R."/>
            <person name="Rijpstra W.I."/>
            <person name="Damste J.S."/>
            <person name="Le Paslier D."/>
            <person name="Muyzer G."/>
            <person name="Wagner M."/>
            <person name="van Loosdrecht M.C."/>
            <person name="Daims H."/>
        </authorList>
    </citation>
    <scope>NUCLEOTIDE SEQUENCE [LARGE SCALE GENOMIC DNA]</scope>
    <source>
        <strain evidence="2">none</strain>
    </source>
</reference>
<keyword evidence="2" id="KW-1185">Reference proteome</keyword>
<protein>
    <submittedName>
        <fullName evidence="1">Uncharacterized protein</fullName>
    </submittedName>
</protein>
<name>I4EKR4_9BACT</name>
<evidence type="ECO:0000313" key="2">
    <source>
        <dbReference type="Proteomes" id="UP000004221"/>
    </source>
</evidence>
<organism evidence="1 2">
    <name type="scientific">Nitrolancea hollandica Lb</name>
    <dbReference type="NCBI Taxonomy" id="1129897"/>
    <lineage>
        <taxon>Bacteria</taxon>
        <taxon>Pseudomonadati</taxon>
        <taxon>Thermomicrobiota</taxon>
        <taxon>Thermomicrobia</taxon>
        <taxon>Sphaerobacterales</taxon>
        <taxon>Sphaerobacterineae</taxon>
        <taxon>Sphaerobacteraceae</taxon>
        <taxon>Nitrolancea</taxon>
    </lineage>
</organism>
<dbReference type="Proteomes" id="UP000004221">
    <property type="component" value="Unassembled WGS sequence"/>
</dbReference>
<dbReference type="AlphaFoldDB" id="I4EKR4"/>
<accession>I4EKR4</accession>
<proteinExistence type="predicted"/>
<evidence type="ECO:0000313" key="1">
    <source>
        <dbReference type="EMBL" id="CCF85276.1"/>
    </source>
</evidence>